<sequence length="198" mass="22037">MDNRFHFGFKVVVIGQNTDIVRKFVSAIPGVELDPSETFRFLKVFTFPLYVSDSLVLRIDLWALPDDVKQRGDAQLLCCDASILFYVAKTDADILTLLSTFHHDIRSSNTQCRYVCACETCGGSLSALGQASGFGFQKLESMEPENIALVFKSTLASIISEIPNPPDPVFMLHKNIKLGSLLLDDPSYKKALRPVFPQ</sequence>
<proteinExistence type="predicted"/>
<organism evidence="1 2">
    <name type="scientific">Tritrichomonas musculus</name>
    <dbReference type="NCBI Taxonomy" id="1915356"/>
    <lineage>
        <taxon>Eukaryota</taxon>
        <taxon>Metamonada</taxon>
        <taxon>Parabasalia</taxon>
        <taxon>Tritrichomonadida</taxon>
        <taxon>Tritrichomonadidae</taxon>
        <taxon>Tritrichomonas</taxon>
    </lineage>
</organism>
<protein>
    <submittedName>
        <fullName evidence="1">Uncharacterized protein</fullName>
    </submittedName>
</protein>
<dbReference type="EMBL" id="JAPFFF010000004">
    <property type="protein sequence ID" value="KAK8892214.1"/>
    <property type="molecule type" value="Genomic_DNA"/>
</dbReference>
<evidence type="ECO:0000313" key="1">
    <source>
        <dbReference type="EMBL" id="KAK8892214.1"/>
    </source>
</evidence>
<name>A0ABR2KM51_9EUKA</name>
<reference evidence="1 2" key="1">
    <citation type="submission" date="2024-04" db="EMBL/GenBank/DDBJ databases">
        <title>Tritrichomonas musculus Genome.</title>
        <authorList>
            <person name="Alves-Ferreira E."/>
            <person name="Grigg M."/>
            <person name="Lorenzi H."/>
            <person name="Galac M."/>
        </authorList>
    </citation>
    <scope>NUCLEOTIDE SEQUENCE [LARGE SCALE GENOMIC DNA]</scope>
    <source>
        <strain evidence="1 2">EAF2021</strain>
    </source>
</reference>
<gene>
    <name evidence="1" type="ORF">M9Y10_029437</name>
</gene>
<accession>A0ABR2KM51</accession>
<comment type="caution">
    <text evidence="1">The sequence shown here is derived from an EMBL/GenBank/DDBJ whole genome shotgun (WGS) entry which is preliminary data.</text>
</comment>
<keyword evidence="2" id="KW-1185">Reference proteome</keyword>
<evidence type="ECO:0000313" key="2">
    <source>
        <dbReference type="Proteomes" id="UP001470230"/>
    </source>
</evidence>
<dbReference type="Proteomes" id="UP001470230">
    <property type="component" value="Unassembled WGS sequence"/>
</dbReference>